<dbReference type="PANTHER" id="PTHR11210">
    <property type="entry name" value="RING BOX"/>
    <property type="match status" value="1"/>
</dbReference>
<dbReference type="GO" id="GO:0005737">
    <property type="term" value="C:cytoplasm"/>
    <property type="evidence" value="ECO:0007669"/>
    <property type="project" value="UniProtKB-SubCell"/>
</dbReference>
<evidence type="ECO:0000259" key="8">
    <source>
        <dbReference type="PROSITE" id="PS50089"/>
    </source>
</evidence>
<evidence type="ECO:0000256" key="7">
    <source>
        <dbReference type="ARBA" id="ARBA00022833"/>
    </source>
</evidence>
<evidence type="ECO:0000256" key="4">
    <source>
        <dbReference type="ARBA" id="ARBA00022723"/>
    </source>
</evidence>
<evidence type="ECO:0000256" key="3">
    <source>
        <dbReference type="ARBA" id="ARBA00022490"/>
    </source>
</evidence>
<dbReference type="SMART" id="SM00184">
    <property type="entry name" value="RING"/>
    <property type="match status" value="1"/>
</dbReference>
<protein>
    <recommendedName>
        <fullName evidence="8">RING-type domain-containing protein</fullName>
    </recommendedName>
</protein>
<dbReference type="EMBL" id="MN740324">
    <property type="protein sequence ID" value="QHU00180.1"/>
    <property type="molecule type" value="Genomic_DNA"/>
</dbReference>
<dbReference type="SUPFAM" id="SSF57850">
    <property type="entry name" value="RING/U-box"/>
    <property type="match status" value="1"/>
</dbReference>
<evidence type="ECO:0000313" key="9">
    <source>
        <dbReference type="EMBL" id="QHU00180.1"/>
    </source>
</evidence>
<dbReference type="InterPro" id="IPR024766">
    <property type="entry name" value="Znf_RING_H2"/>
</dbReference>
<keyword evidence="3" id="KW-0963">Cytoplasm</keyword>
<evidence type="ECO:0000256" key="5">
    <source>
        <dbReference type="ARBA" id="ARBA00022771"/>
    </source>
</evidence>
<comment type="subcellular location">
    <subcellularLocation>
        <location evidence="1">Cytoplasm</location>
    </subcellularLocation>
</comment>
<reference evidence="9" key="1">
    <citation type="journal article" date="2020" name="Nature">
        <title>Giant virus diversity and host interactions through global metagenomics.</title>
        <authorList>
            <person name="Schulz F."/>
            <person name="Roux S."/>
            <person name="Paez-Espino D."/>
            <person name="Jungbluth S."/>
            <person name="Walsh D.A."/>
            <person name="Denef V.J."/>
            <person name="McMahon K.D."/>
            <person name="Konstantinidis K.T."/>
            <person name="Eloe-Fadrosh E.A."/>
            <person name="Kyrpides N.C."/>
            <person name="Woyke T."/>
        </authorList>
    </citation>
    <scope>NUCLEOTIDE SEQUENCE</scope>
    <source>
        <strain evidence="9">GVMAG-M-3300025860-12</strain>
    </source>
</reference>
<name>A0A6C0J5N0_9ZZZZ</name>
<feature type="domain" description="RING-type" evidence="8">
    <location>
        <begin position="25"/>
        <end position="74"/>
    </location>
</feature>
<dbReference type="InterPro" id="IPR013083">
    <property type="entry name" value="Znf_RING/FYVE/PHD"/>
</dbReference>
<evidence type="ECO:0000256" key="6">
    <source>
        <dbReference type="ARBA" id="ARBA00022786"/>
    </source>
</evidence>
<keyword evidence="5" id="KW-0863">Zinc-finger</keyword>
<dbReference type="GO" id="GO:0008270">
    <property type="term" value="F:zinc ion binding"/>
    <property type="evidence" value="ECO:0007669"/>
    <property type="project" value="UniProtKB-KW"/>
</dbReference>
<evidence type="ECO:0000256" key="2">
    <source>
        <dbReference type="ARBA" id="ARBA00004906"/>
    </source>
</evidence>
<keyword evidence="7" id="KW-0862">Zinc</keyword>
<evidence type="ECO:0000256" key="1">
    <source>
        <dbReference type="ARBA" id="ARBA00004496"/>
    </source>
</evidence>
<dbReference type="AlphaFoldDB" id="A0A6C0J5N0"/>
<dbReference type="Pfam" id="PF12678">
    <property type="entry name" value="zf-rbx1"/>
    <property type="match status" value="1"/>
</dbReference>
<proteinExistence type="predicted"/>
<dbReference type="Gene3D" id="3.30.40.10">
    <property type="entry name" value="Zinc/RING finger domain, C3HC4 (zinc finger)"/>
    <property type="match status" value="1"/>
</dbReference>
<keyword evidence="4" id="KW-0479">Metal-binding</keyword>
<accession>A0A6C0J5N0</accession>
<dbReference type="InterPro" id="IPR001841">
    <property type="entry name" value="Znf_RING"/>
</dbReference>
<dbReference type="InterPro" id="IPR051031">
    <property type="entry name" value="RING-box_E3_Ubiquitin_Ligase"/>
</dbReference>
<comment type="pathway">
    <text evidence="2">Protein modification; protein ubiquitination.</text>
</comment>
<organism evidence="9">
    <name type="scientific">viral metagenome</name>
    <dbReference type="NCBI Taxonomy" id="1070528"/>
    <lineage>
        <taxon>unclassified sequences</taxon>
        <taxon>metagenomes</taxon>
        <taxon>organismal metagenomes</taxon>
    </lineage>
</organism>
<sequence length="82" mass="9407">MPNFKINNVKLVTSWSFNLNKNQDCTICRNTLNSYSIHSKNDNIDIVTGTCGHSFHKECIEPWLKTQTKCPICSTTFIKILN</sequence>
<dbReference type="PROSITE" id="PS50089">
    <property type="entry name" value="ZF_RING_2"/>
    <property type="match status" value="1"/>
</dbReference>
<keyword evidence="6" id="KW-0833">Ubl conjugation pathway</keyword>